<sequence>MMKRPYLFFMDSCVFGSVITVMAIAGFSRSTEAKHALHSKGFCDFYAGNWVRDDSYPLYDPRKCPFLLNQFDCVANGRPDRDYLHYRWQPSNCNLGSWDGKFFLSKVKGKRIMFVGDSMSLNQFQSLACMLHTAISHANYTMKRNGSLSTFTIAVVNVTLLYLRNALLVDVVKDETGRVLRLDSIDSANQWMGNDILIFDTWHWWLHTGRKQLWDFVQEGNVRYKDMNRLKAYKKALRTWAKWVDSEVDTNKVKIFFQGVSPDHDLNMSDLQRPEAAGYCQYQRQSPVAAKYGGGGGGWQRAELVLDQVISCMKKPVHLLSITGLSQSRPDGHPSIYGNSRHRVLSVKKYGLNQIVCVALIDYFSISSCQVQRMDHVHVTEQCNEMKKAIENAIKKGELKEFIDSVASKCSTISDFGKKSWLEDKKKVKNDTSSSKIKVINVIQEVGLPASRKRSREVHYDDLLTNGHSWDKISPYATPLVRFTGQTFKSDGKISLLKSINWDISLTDVVEDWTQPIKDFILHEKLPDDDKVARKICTIEARYVLIDDQLYRTIGTWLLLKCANEEDDRYVLREIQEGICGSHIGIKALINKALRYSYY</sequence>
<proteinExistence type="predicted"/>
<evidence type="ECO:0000313" key="2">
    <source>
        <dbReference type="Proteomes" id="UP001060085"/>
    </source>
</evidence>
<dbReference type="Proteomes" id="UP001060085">
    <property type="component" value="Linkage Group LG05"/>
</dbReference>
<reference evidence="2" key="1">
    <citation type="journal article" date="2023" name="Nat. Plants">
        <title>Single-cell RNA sequencing provides a high-resolution roadmap for understanding the multicellular compartmentation of specialized metabolism.</title>
        <authorList>
            <person name="Sun S."/>
            <person name="Shen X."/>
            <person name="Li Y."/>
            <person name="Li Y."/>
            <person name="Wang S."/>
            <person name="Li R."/>
            <person name="Zhang H."/>
            <person name="Shen G."/>
            <person name="Guo B."/>
            <person name="Wei J."/>
            <person name="Xu J."/>
            <person name="St-Pierre B."/>
            <person name="Chen S."/>
            <person name="Sun C."/>
        </authorList>
    </citation>
    <scope>NUCLEOTIDE SEQUENCE [LARGE SCALE GENOMIC DNA]</scope>
</reference>
<dbReference type="EMBL" id="CM044705">
    <property type="protein sequence ID" value="KAI5661980.1"/>
    <property type="molecule type" value="Genomic_DNA"/>
</dbReference>
<evidence type="ECO:0000313" key="1">
    <source>
        <dbReference type="EMBL" id="KAI5661980.1"/>
    </source>
</evidence>
<name>A0ACC0ANN8_CATRO</name>
<accession>A0ACC0ANN8</accession>
<keyword evidence="2" id="KW-1185">Reference proteome</keyword>
<comment type="caution">
    <text evidence="1">The sequence shown here is derived from an EMBL/GenBank/DDBJ whole genome shotgun (WGS) entry which is preliminary data.</text>
</comment>
<protein>
    <submittedName>
        <fullName evidence="1">Uncharacterized protein</fullName>
    </submittedName>
</protein>
<organism evidence="1 2">
    <name type="scientific">Catharanthus roseus</name>
    <name type="common">Madagascar periwinkle</name>
    <name type="synonym">Vinca rosea</name>
    <dbReference type="NCBI Taxonomy" id="4058"/>
    <lineage>
        <taxon>Eukaryota</taxon>
        <taxon>Viridiplantae</taxon>
        <taxon>Streptophyta</taxon>
        <taxon>Embryophyta</taxon>
        <taxon>Tracheophyta</taxon>
        <taxon>Spermatophyta</taxon>
        <taxon>Magnoliopsida</taxon>
        <taxon>eudicotyledons</taxon>
        <taxon>Gunneridae</taxon>
        <taxon>Pentapetalae</taxon>
        <taxon>asterids</taxon>
        <taxon>lamiids</taxon>
        <taxon>Gentianales</taxon>
        <taxon>Apocynaceae</taxon>
        <taxon>Rauvolfioideae</taxon>
        <taxon>Vinceae</taxon>
        <taxon>Catharanthinae</taxon>
        <taxon>Catharanthus</taxon>
    </lineage>
</organism>
<gene>
    <name evidence="1" type="ORF">M9H77_21303</name>
</gene>